<accession>A0A9N9HYP6</accession>
<feature type="non-terminal residue" evidence="2">
    <location>
        <position position="54"/>
    </location>
</feature>
<gene>
    <name evidence="2" type="ORF">FMOSSE_LOCUS14411</name>
</gene>
<feature type="region of interest" description="Disordered" evidence="1">
    <location>
        <begin position="29"/>
        <end position="54"/>
    </location>
</feature>
<feature type="compositionally biased region" description="Basic and acidic residues" evidence="1">
    <location>
        <begin position="29"/>
        <end position="42"/>
    </location>
</feature>
<organism evidence="2 3">
    <name type="scientific">Funneliformis mosseae</name>
    <name type="common">Endomycorrhizal fungus</name>
    <name type="synonym">Glomus mosseae</name>
    <dbReference type="NCBI Taxonomy" id="27381"/>
    <lineage>
        <taxon>Eukaryota</taxon>
        <taxon>Fungi</taxon>
        <taxon>Fungi incertae sedis</taxon>
        <taxon>Mucoromycota</taxon>
        <taxon>Glomeromycotina</taxon>
        <taxon>Glomeromycetes</taxon>
        <taxon>Glomerales</taxon>
        <taxon>Glomeraceae</taxon>
        <taxon>Funneliformis</taxon>
    </lineage>
</organism>
<dbReference type="Proteomes" id="UP000789375">
    <property type="component" value="Unassembled WGS sequence"/>
</dbReference>
<feature type="compositionally biased region" description="Low complexity" evidence="1">
    <location>
        <begin position="43"/>
        <end position="54"/>
    </location>
</feature>
<evidence type="ECO:0000313" key="3">
    <source>
        <dbReference type="Proteomes" id="UP000789375"/>
    </source>
</evidence>
<protein>
    <submittedName>
        <fullName evidence="2">2296_t:CDS:1</fullName>
    </submittedName>
</protein>
<proteinExistence type="predicted"/>
<dbReference type="AlphaFoldDB" id="A0A9N9HYP6"/>
<keyword evidence="3" id="KW-1185">Reference proteome</keyword>
<dbReference type="EMBL" id="CAJVPP010010931">
    <property type="protein sequence ID" value="CAG8712369.1"/>
    <property type="molecule type" value="Genomic_DNA"/>
</dbReference>
<sequence>MHELLHKECEIIKLQELLERDFNENVNEDNHYEEELKEEEKLNNPNNLNKNITD</sequence>
<comment type="caution">
    <text evidence="2">The sequence shown here is derived from an EMBL/GenBank/DDBJ whole genome shotgun (WGS) entry which is preliminary data.</text>
</comment>
<evidence type="ECO:0000313" key="2">
    <source>
        <dbReference type="EMBL" id="CAG8712369.1"/>
    </source>
</evidence>
<reference evidence="2" key="1">
    <citation type="submission" date="2021-06" db="EMBL/GenBank/DDBJ databases">
        <authorList>
            <person name="Kallberg Y."/>
            <person name="Tangrot J."/>
            <person name="Rosling A."/>
        </authorList>
    </citation>
    <scope>NUCLEOTIDE SEQUENCE</scope>
    <source>
        <strain evidence="2">87-6 pot B 2015</strain>
    </source>
</reference>
<name>A0A9N9HYP6_FUNMO</name>
<evidence type="ECO:0000256" key="1">
    <source>
        <dbReference type="SAM" id="MobiDB-lite"/>
    </source>
</evidence>